<dbReference type="AlphaFoldDB" id="A0A0A1Z6Y9"/>
<sequence length="98" mass="10758">MTSILIQTNALANPNRLQILELLKEPKLHFAVGEFDEHEGVCGLYISEKLGISAPTASAHLKVLVQAGFLSSLRVGKFTYFKRVPRGMDAFAEAVKTI</sequence>
<keyword evidence="1" id="KW-0805">Transcription regulation</keyword>
<dbReference type="Pfam" id="PF01022">
    <property type="entry name" value="HTH_5"/>
    <property type="match status" value="1"/>
</dbReference>
<dbReference type="EMBL" id="ASGY01000002">
    <property type="protein sequence ID" value="KGE69978.1"/>
    <property type="molecule type" value="Genomic_DNA"/>
</dbReference>
<keyword evidence="2" id="KW-0238">DNA-binding</keyword>
<organism evidence="5 6">
    <name type="scientific">Pseudomonas fluorescens LMG 5329</name>
    <dbReference type="NCBI Taxonomy" id="1324332"/>
    <lineage>
        <taxon>Bacteria</taxon>
        <taxon>Pseudomonadati</taxon>
        <taxon>Pseudomonadota</taxon>
        <taxon>Gammaproteobacteria</taxon>
        <taxon>Pseudomonadales</taxon>
        <taxon>Pseudomonadaceae</taxon>
        <taxon>Pseudomonas</taxon>
    </lineage>
</organism>
<accession>A0A0A1Z6Y9</accession>
<feature type="domain" description="HTH arsR-type" evidence="4">
    <location>
        <begin position="1"/>
        <end position="98"/>
    </location>
</feature>
<evidence type="ECO:0000256" key="2">
    <source>
        <dbReference type="ARBA" id="ARBA00023125"/>
    </source>
</evidence>
<evidence type="ECO:0000313" key="6">
    <source>
        <dbReference type="Proteomes" id="UP000030060"/>
    </source>
</evidence>
<dbReference type="InterPro" id="IPR036388">
    <property type="entry name" value="WH-like_DNA-bd_sf"/>
</dbReference>
<dbReference type="GO" id="GO:0003677">
    <property type="term" value="F:DNA binding"/>
    <property type="evidence" value="ECO:0007669"/>
    <property type="project" value="UniProtKB-KW"/>
</dbReference>
<dbReference type="PANTHER" id="PTHR33154:SF32">
    <property type="entry name" value="TRANSCRIPTIONAL REGULATORY PROTEIN"/>
    <property type="match status" value="1"/>
</dbReference>
<dbReference type="PANTHER" id="PTHR33154">
    <property type="entry name" value="TRANSCRIPTIONAL REGULATOR, ARSR FAMILY"/>
    <property type="match status" value="1"/>
</dbReference>
<dbReference type="CDD" id="cd00090">
    <property type="entry name" value="HTH_ARSR"/>
    <property type="match status" value="1"/>
</dbReference>
<protein>
    <submittedName>
        <fullName evidence="5">ArsR family transcriptional regulator</fullName>
    </submittedName>
</protein>
<dbReference type="GO" id="GO:0003700">
    <property type="term" value="F:DNA-binding transcription factor activity"/>
    <property type="evidence" value="ECO:0007669"/>
    <property type="project" value="InterPro"/>
</dbReference>
<dbReference type="Proteomes" id="UP000030060">
    <property type="component" value="Unassembled WGS sequence"/>
</dbReference>
<dbReference type="InterPro" id="IPR011991">
    <property type="entry name" value="ArsR-like_HTH"/>
</dbReference>
<name>A0A0A1Z6Y9_PSEFL</name>
<dbReference type="InterPro" id="IPR001845">
    <property type="entry name" value="HTH_ArsR_DNA-bd_dom"/>
</dbReference>
<dbReference type="RefSeq" id="WP_016979613.1">
    <property type="nucleotide sequence ID" value="NZ_ASGY01000002.1"/>
</dbReference>
<dbReference type="OrthoDB" id="9790747at2"/>
<keyword evidence="3" id="KW-0804">Transcription</keyword>
<dbReference type="InterPro" id="IPR036390">
    <property type="entry name" value="WH_DNA-bd_sf"/>
</dbReference>
<dbReference type="PROSITE" id="PS50987">
    <property type="entry name" value="HTH_ARSR_2"/>
    <property type="match status" value="1"/>
</dbReference>
<dbReference type="Gene3D" id="1.10.10.10">
    <property type="entry name" value="Winged helix-like DNA-binding domain superfamily/Winged helix DNA-binding domain"/>
    <property type="match status" value="1"/>
</dbReference>
<comment type="caution">
    <text evidence="5">The sequence shown here is derived from an EMBL/GenBank/DDBJ whole genome shotgun (WGS) entry which is preliminary data.</text>
</comment>
<dbReference type="SMART" id="SM00418">
    <property type="entry name" value="HTH_ARSR"/>
    <property type="match status" value="1"/>
</dbReference>
<evidence type="ECO:0000313" key="5">
    <source>
        <dbReference type="EMBL" id="KGE69978.1"/>
    </source>
</evidence>
<evidence type="ECO:0000256" key="3">
    <source>
        <dbReference type="ARBA" id="ARBA00023163"/>
    </source>
</evidence>
<gene>
    <name evidence="5" type="ORF">K814_0100070</name>
</gene>
<evidence type="ECO:0000256" key="1">
    <source>
        <dbReference type="ARBA" id="ARBA00023015"/>
    </source>
</evidence>
<reference evidence="5 6" key="1">
    <citation type="journal article" date="2013" name="Genome Announc.">
        <title>Draft Genome Sequence of Pseudomonas fluorescens LMG 5329, a White Line-Inducing Principle-Producing Bioindicator for the Mushroom Pathogen Pseudomonas tolaasii.</title>
        <authorList>
            <person name="Ghequire M.G."/>
            <person name="Rokni-Zadeh H."/>
            <person name="Zarrineh P."/>
            <person name="De Mot R."/>
        </authorList>
    </citation>
    <scope>NUCLEOTIDE SEQUENCE [LARGE SCALE GENOMIC DNA]</scope>
    <source>
        <strain evidence="5 6">LMG 5329</strain>
    </source>
</reference>
<dbReference type="InterPro" id="IPR051081">
    <property type="entry name" value="HTH_MetalResp_TranReg"/>
</dbReference>
<proteinExistence type="predicted"/>
<dbReference type="SUPFAM" id="SSF46785">
    <property type="entry name" value="Winged helix' DNA-binding domain"/>
    <property type="match status" value="1"/>
</dbReference>
<evidence type="ECO:0000259" key="4">
    <source>
        <dbReference type="PROSITE" id="PS50987"/>
    </source>
</evidence>